<dbReference type="GO" id="GO:0008556">
    <property type="term" value="F:P-type potassium transmembrane transporter activity"/>
    <property type="evidence" value="ECO:0007669"/>
    <property type="project" value="InterPro"/>
</dbReference>
<feature type="transmembrane region" description="Helical" evidence="9">
    <location>
        <begin position="482"/>
        <end position="504"/>
    </location>
</feature>
<keyword evidence="5 9" id="KW-0630">Potassium</keyword>
<dbReference type="PIRSF" id="PIRSF001294">
    <property type="entry name" value="K_ATPaseA"/>
    <property type="match status" value="1"/>
</dbReference>
<sequence length="556" mass="57435">MKDLLQIAAVLAVLAALHRPLGAYMARLLTSRRDTTVERLIYRAVRVAPRAGQPWRVYLRDVLTFSAVSIVALTLLQSIQGWLPLGRGAGPVHLDQAINTAVSFTTNTNWQSYSGETAVTQLTQMLGLAVQNFVSAAVGIAVVAAFIRGLAARRTGRSASGGAPPLGNFWVDLTRISLRLLLPIAAVGAVLLILGGAIQNFHGPQTITTLDGSQQTIPGGLVASQESIKVLGTNGGGYFNANSAHPFENPAEWTNLLQVALILLIPSALPRTFGIMVGDRRQGWSVLGAMAVLFLASLAATVWAETALTGDAKLAGASLEGRELRFGTVASAFFATATTLTSTGAVDSFHSSYSGLGGGVLMFNMLLGEIAPGGVGSGLYGMLVIAILSVFICGLMIGRTPEYLGKKIGPPEIRLVAGYVLVVPACVLLGTGASLLVPGVREAILNPGPHGLSEVLYAFTSASNNNGSAFAGLGADTPYLNLALAAAMALGRFVPIAFVLALAGRLAGQTPAPPTSGTLPTHRPLFAGVMVGCALIVTGLTYLPALALGPLAEGLS</sequence>
<feature type="transmembrane region" description="Helical" evidence="9">
    <location>
        <begin position="125"/>
        <end position="147"/>
    </location>
</feature>
<comment type="similarity">
    <text evidence="9">Belongs to the KdpA family.</text>
</comment>
<evidence type="ECO:0000256" key="6">
    <source>
        <dbReference type="ARBA" id="ARBA00022989"/>
    </source>
</evidence>
<evidence type="ECO:0000313" key="11">
    <source>
        <dbReference type="Proteomes" id="UP000469215"/>
    </source>
</evidence>
<gene>
    <name evidence="9 10" type="primary">kdpA</name>
    <name evidence="10" type="ORF">GSY69_11595</name>
</gene>
<keyword evidence="2 9" id="KW-1003">Cell membrane</keyword>
<feature type="transmembrane region" description="Helical" evidence="9">
    <location>
        <begin position="418"/>
        <end position="437"/>
    </location>
</feature>
<dbReference type="NCBIfam" id="TIGR00680">
    <property type="entry name" value="kdpA"/>
    <property type="match status" value="1"/>
</dbReference>
<dbReference type="HAMAP" id="MF_00275">
    <property type="entry name" value="KdpA"/>
    <property type="match status" value="1"/>
</dbReference>
<evidence type="ECO:0000256" key="8">
    <source>
        <dbReference type="ARBA" id="ARBA00023136"/>
    </source>
</evidence>
<dbReference type="Pfam" id="PF03814">
    <property type="entry name" value="KdpA"/>
    <property type="match status" value="1"/>
</dbReference>
<evidence type="ECO:0000256" key="7">
    <source>
        <dbReference type="ARBA" id="ARBA00023065"/>
    </source>
</evidence>
<evidence type="ECO:0000313" key="10">
    <source>
        <dbReference type="EMBL" id="MYM20586.1"/>
    </source>
</evidence>
<feature type="transmembrane region" description="Helical" evidence="9">
    <location>
        <begin position="180"/>
        <end position="198"/>
    </location>
</feature>
<keyword evidence="8 9" id="KW-0472">Membrane</keyword>
<accession>A0A6N9HA06</accession>
<evidence type="ECO:0000256" key="1">
    <source>
        <dbReference type="ARBA" id="ARBA00022448"/>
    </source>
</evidence>
<evidence type="ECO:0000256" key="2">
    <source>
        <dbReference type="ARBA" id="ARBA00022475"/>
    </source>
</evidence>
<evidence type="ECO:0000256" key="9">
    <source>
        <dbReference type="HAMAP-Rule" id="MF_00275"/>
    </source>
</evidence>
<reference evidence="10 11" key="1">
    <citation type="submission" date="2020-01" db="EMBL/GenBank/DDBJ databases">
        <authorList>
            <person name="Deng T."/>
        </authorList>
    </citation>
    <scope>NUCLEOTIDE SEQUENCE [LARGE SCALE GENOMIC DNA]</scope>
    <source>
        <strain evidence="10 11">5221</strain>
    </source>
</reference>
<feature type="transmembrane region" description="Helical" evidence="9">
    <location>
        <begin position="353"/>
        <end position="371"/>
    </location>
</feature>
<evidence type="ECO:0000256" key="4">
    <source>
        <dbReference type="ARBA" id="ARBA00022692"/>
    </source>
</evidence>
<evidence type="ECO:0000256" key="3">
    <source>
        <dbReference type="ARBA" id="ARBA00022538"/>
    </source>
</evidence>
<comment type="function">
    <text evidence="9">Part of the high-affinity ATP-driven potassium transport (or Kdp) system, which catalyzes the hydrolysis of ATP coupled with the electrogenic transport of potassium into the cytoplasm. This subunit binds the extracellular potassium ions and delivers the ions to the membrane domain of KdpB through an intramembrane tunnel.</text>
</comment>
<keyword evidence="3 9" id="KW-0633">Potassium transport</keyword>
<organism evidence="10 11">
    <name type="scientific">Brevibacterium rongguiense</name>
    <dbReference type="NCBI Taxonomy" id="2695267"/>
    <lineage>
        <taxon>Bacteria</taxon>
        <taxon>Bacillati</taxon>
        <taxon>Actinomycetota</taxon>
        <taxon>Actinomycetes</taxon>
        <taxon>Micrococcales</taxon>
        <taxon>Brevibacteriaceae</taxon>
        <taxon>Brevibacterium</taxon>
    </lineage>
</organism>
<protein>
    <recommendedName>
        <fullName evidence="9">Potassium-transporting ATPase potassium-binding subunit</fullName>
    </recommendedName>
    <alternativeName>
        <fullName evidence="9">ATP phosphohydrolase [potassium-transporting] A chain</fullName>
    </alternativeName>
    <alternativeName>
        <fullName evidence="9">Potassium-binding and translocating subunit A</fullName>
    </alternativeName>
    <alternativeName>
        <fullName evidence="9">Potassium-translocating ATPase A chain</fullName>
    </alternativeName>
</protein>
<dbReference type="Proteomes" id="UP000469215">
    <property type="component" value="Unassembled WGS sequence"/>
</dbReference>
<comment type="subcellular location">
    <subcellularLocation>
        <location evidence="9">Cell membrane</location>
        <topology evidence="9">Multi-pass membrane protein</topology>
    </subcellularLocation>
</comment>
<feature type="transmembrane region" description="Helical" evidence="9">
    <location>
        <begin position="256"/>
        <end position="277"/>
    </location>
</feature>
<dbReference type="PANTHER" id="PTHR30607">
    <property type="entry name" value="POTASSIUM-TRANSPORTING ATPASE A CHAIN"/>
    <property type="match status" value="1"/>
</dbReference>
<dbReference type="GO" id="GO:0005886">
    <property type="term" value="C:plasma membrane"/>
    <property type="evidence" value="ECO:0007669"/>
    <property type="project" value="UniProtKB-SubCell"/>
</dbReference>
<keyword evidence="7 9" id="KW-0406">Ion transport</keyword>
<comment type="subunit">
    <text evidence="9">The system is composed of three essential subunits: KdpA, KdpB and KdpC.</text>
</comment>
<feature type="transmembrane region" description="Helical" evidence="9">
    <location>
        <begin position="525"/>
        <end position="547"/>
    </location>
</feature>
<proteinExistence type="inferred from homology"/>
<keyword evidence="1 9" id="KW-0813">Transport</keyword>
<dbReference type="GO" id="GO:0030955">
    <property type="term" value="F:potassium ion binding"/>
    <property type="evidence" value="ECO:0007669"/>
    <property type="project" value="UniProtKB-UniRule"/>
</dbReference>
<dbReference type="RefSeq" id="WP_160954001.1">
    <property type="nucleotide sequence ID" value="NZ_WWEQ01000061.1"/>
</dbReference>
<feature type="transmembrane region" description="Helical" evidence="9">
    <location>
        <begin position="324"/>
        <end position="346"/>
    </location>
</feature>
<evidence type="ECO:0000256" key="5">
    <source>
        <dbReference type="ARBA" id="ARBA00022958"/>
    </source>
</evidence>
<keyword evidence="4 9" id="KW-0812">Transmembrane</keyword>
<keyword evidence="11" id="KW-1185">Reference proteome</keyword>
<dbReference type="AlphaFoldDB" id="A0A6N9HA06"/>
<name>A0A6N9HA06_9MICO</name>
<keyword evidence="6 9" id="KW-1133">Transmembrane helix</keyword>
<dbReference type="EMBL" id="WWEQ01000061">
    <property type="protein sequence ID" value="MYM20586.1"/>
    <property type="molecule type" value="Genomic_DNA"/>
</dbReference>
<feature type="transmembrane region" description="Helical" evidence="9">
    <location>
        <begin position="377"/>
        <end position="397"/>
    </location>
</feature>
<comment type="caution">
    <text evidence="10">The sequence shown here is derived from an EMBL/GenBank/DDBJ whole genome shotgun (WGS) entry which is preliminary data.</text>
</comment>
<dbReference type="InterPro" id="IPR004623">
    <property type="entry name" value="KdpA"/>
</dbReference>
<dbReference type="PANTHER" id="PTHR30607:SF2">
    <property type="entry name" value="POTASSIUM-TRANSPORTING ATPASE POTASSIUM-BINDING SUBUNIT"/>
    <property type="match status" value="1"/>
</dbReference>
<feature type="transmembrane region" description="Helical" evidence="9">
    <location>
        <begin position="284"/>
        <end position="304"/>
    </location>
</feature>